<comment type="caution">
    <text evidence="2">The sequence shown here is derived from an EMBL/GenBank/DDBJ whole genome shotgun (WGS) entry which is preliminary data.</text>
</comment>
<dbReference type="EMBL" id="SSFO01000286">
    <property type="protein sequence ID" value="TXI28092.1"/>
    <property type="molecule type" value="Genomic_DNA"/>
</dbReference>
<proteinExistence type="predicted"/>
<evidence type="ECO:0000313" key="3">
    <source>
        <dbReference type="Proteomes" id="UP000321110"/>
    </source>
</evidence>
<organism evidence="2 3">
    <name type="scientific">Aquipseudomonas alcaligenes</name>
    <name type="common">Pseudomonas alcaligenes</name>
    <dbReference type="NCBI Taxonomy" id="43263"/>
    <lineage>
        <taxon>Bacteria</taxon>
        <taxon>Pseudomonadati</taxon>
        <taxon>Pseudomonadota</taxon>
        <taxon>Gammaproteobacteria</taxon>
        <taxon>Pseudomonadales</taxon>
        <taxon>Pseudomonadaceae</taxon>
        <taxon>Aquipseudomonas</taxon>
    </lineage>
</organism>
<name>A0A5C7VUD2_AQUAC</name>
<feature type="compositionally biased region" description="Basic and acidic residues" evidence="1">
    <location>
        <begin position="1"/>
        <end position="12"/>
    </location>
</feature>
<evidence type="ECO:0000313" key="2">
    <source>
        <dbReference type="EMBL" id="TXI28092.1"/>
    </source>
</evidence>
<feature type="compositionally biased region" description="Low complexity" evidence="1">
    <location>
        <begin position="13"/>
        <end position="29"/>
    </location>
</feature>
<dbReference type="Proteomes" id="UP000321110">
    <property type="component" value="Unassembled WGS sequence"/>
</dbReference>
<feature type="region of interest" description="Disordered" evidence="1">
    <location>
        <begin position="1"/>
        <end position="29"/>
    </location>
</feature>
<evidence type="ECO:0000256" key="1">
    <source>
        <dbReference type="SAM" id="MobiDB-lite"/>
    </source>
</evidence>
<accession>A0A5C7VUD2</accession>
<gene>
    <name evidence="2" type="ORF">E6Q69_17025</name>
</gene>
<reference evidence="2 3" key="1">
    <citation type="submission" date="2018-09" db="EMBL/GenBank/DDBJ databases">
        <title>Metagenome Assembled Genomes from an Advanced Water Purification Facility.</title>
        <authorList>
            <person name="Stamps B.W."/>
            <person name="Spear J.R."/>
        </authorList>
    </citation>
    <scope>NUCLEOTIDE SEQUENCE [LARGE SCALE GENOMIC DNA]</scope>
    <source>
        <strain evidence="2">Bin_52_1</strain>
    </source>
</reference>
<protein>
    <submittedName>
        <fullName evidence="2">Uncharacterized protein</fullName>
    </submittedName>
</protein>
<sequence>MEFPFESKHQADQRAAAQAAQVQRQAAAANPEEARAQALFVNTQRQPALAHRILPSPEDALAERLYGNAAAAKPNAQRETLDANDDHAVAARLYDSQVQYRESLPDRLVDEWGLIEAHQREAVLEELAELRELAGELQIGNSQVETLLGLQNQFDDVSQEQADAWRAETQQSLVREFGGTQASELLADARALVNQNPRLRAFLDDGARGNHPGVVRMFIDLARREKLAGRLNGGR</sequence>
<dbReference type="AlphaFoldDB" id="A0A5C7VUD2"/>